<keyword evidence="3" id="KW-1185">Reference proteome</keyword>
<proteinExistence type="predicted"/>
<dbReference type="EMBL" id="CALNXJ010000007">
    <property type="protein sequence ID" value="CAH3044345.1"/>
    <property type="molecule type" value="Genomic_DNA"/>
</dbReference>
<evidence type="ECO:0000313" key="2">
    <source>
        <dbReference type="EMBL" id="CAH3044345.1"/>
    </source>
</evidence>
<organism evidence="2 3">
    <name type="scientific">Pocillopora meandrina</name>
    <dbReference type="NCBI Taxonomy" id="46732"/>
    <lineage>
        <taxon>Eukaryota</taxon>
        <taxon>Metazoa</taxon>
        <taxon>Cnidaria</taxon>
        <taxon>Anthozoa</taxon>
        <taxon>Hexacorallia</taxon>
        <taxon>Scleractinia</taxon>
        <taxon>Astrocoeniina</taxon>
        <taxon>Pocilloporidae</taxon>
        <taxon>Pocillopora</taxon>
    </lineage>
</organism>
<sequence length="291" mass="32441">MEGSCSFESLVGTPCSFDRRDKHRSTEIVPLSLCNKDVTGHRSTWSFSGIESETDLILARVGIFSVTSRDLSSFNICPFHRSEHGIGWRRNSYSNSCQVPKEIANHIERRGKPVKADRGVGKNISAYIHQQTGTLIPEPDSDPLLICTPAKQEVSFALETPGSLYQPSESSSDSEETVRGTRSSRDKLNKFLASRDISPVRSQLKMPWDMASDRTQRFHIRKAKQVIDAALGEIAPQETEKLWISLVQSKVAAQQTSDEAIDFKLADALAECYKNAGHWGSRRQILSIMAD</sequence>
<accession>A0AAU9W7D5</accession>
<evidence type="ECO:0000256" key="1">
    <source>
        <dbReference type="SAM" id="MobiDB-lite"/>
    </source>
</evidence>
<evidence type="ECO:0000313" key="3">
    <source>
        <dbReference type="Proteomes" id="UP001159428"/>
    </source>
</evidence>
<feature type="compositionally biased region" description="Basic and acidic residues" evidence="1">
    <location>
        <begin position="176"/>
        <end position="185"/>
    </location>
</feature>
<protein>
    <submittedName>
        <fullName evidence="2">Uncharacterized protein</fullName>
    </submittedName>
</protein>
<feature type="region of interest" description="Disordered" evidence="1">
    <location>
        <begin position="161"/>
        <end position="185"/>
    </location>
</feature>
<reference evidence="2 3" key="1">
    <citation type="submission" date="2022-05" db="EMBL/GenBank/DDBJ databases">
        <authorList>
            <consortium name="Genoscope - CEA"/>
            <person name="William W."/>
        </authorList>
    </citation>
    <scope>NUCLEOTIDE SEQUENCE [LARGE SCALE GENOMIC DNA]</scope>
</reference>
<gene>
    <name evidence="2" type="ORF">PMEA_00031125</name>
</gene>
<dbReference type="Proteomes" id="UP001159428">
    <property type="component" value="Unassembled WGS sequence"/>
</dbReference>
<dbReference type="AlphaFoldDB" id="A0AAU9W7D5"/>
<comment type="caution">
    <text evidence="2">The sequence shown here is derived from an EMBL/GenBank/DDBJ whole genome shotgun (WGS) entry which is preliminary data.</text>
</comment>
<name>A0AAU9W7D5_9CNID</name>